<evidence type="ECO:0000313" key="7">
    <source>
        <dbReference type="EMBL" id="GAP36352.1"/>
    </source>
</evidence>
<dbReference type="InterPro" id="IPR002123">
    <property type="entry name" value="Plipid/glycerol_acylTrfase"/>
</dbReference>
<gene>
    <name evidence="7" type="ORF">ISF6_2192</name>
</gene>
<protein>
    <submittedName>
        <fullName evidence="7">1-acyl-sn-glycerol-3-phosphate acyltransferase</fullName>
        <ecNumber evidence="7">2.3.1.51</ecNumber>
    </submittedName>
</protein>
<evidence type="ECO:0000256" key="4">
    <source>
        <dbReference type="ARBA" id="ARBA00023098"/>
    </source>
</evidence>
<evidence type="ECO:0000259" key="6">
    <source>
        <dbReference type="SMART" id="SM00563"/>
    </source>
</evidence>
<dbReference type="EC" id="2.3.1.51" evidence="7"/>
<keyword evidence="2" id="KW-0444">Lipid biosynthesis</keyword>
<keyword evidence="8" id="KW-1185">Reference proteome</keyword>
<reference evidence="8" key="1">
    <citation type="submission" date="2015-07" db="EMBL/GenBank/DDBJ databases">
        <title>Discovery of a poly(ethylene terephthalate assimilation.</title>
        <authorList>
            <person name="Yoshida S."/>
            <person name="Hiraga K."/>
            <person name="Takehana T."/>
            <person name="Taniguchi I."/>
            <person name="Yamaji H."/>
            <person name="Maeda Y."/>
            <person name="Toyohara K."/>
            <person name="Miyamoto K."/>
            <person name="Kimura Y."/>
            <person name="Oda K."/>
        </authorList>
    </citation>
    <scope>NUCLEOTIDE SEQUENCE [LARGE SCALE GENOMIC DNA]</scope>
    <source>
        <strain evidence="8">NBRC 110686 / TISTR 2288 / 201-F6</strain>
    </source>
</reference>
<dbReference type="Proteomes" id="UP000037660">
    <property type="component" value="Unassembled WGS sequence"/>
</dbReference>
<comment type="pathway">
    <text evidence="1">Lipid metabolism.</text>
</comment>
<dbReference type="PANTHER" id="PTHR10434:SF64">
    <property type="entry name" value="1-ACYL-SN-GLYCEROL-3-PHOSPHATE ACYLTRANSFERASE-RELATED"/>
    <property type="match status" value="1"/>
</dbReference>
<keyword evidence="4" id="KW-0443">Lipid metabolism</keyword>
<name>A0A0K8P115_PISS1</name>
<dbReference type="RefSeq" id="WP_054020354.1">
    <property type="nucleotide sequence ID" value="NZ_BBYR01000034.1"/>
</dbReference>
<evidence type="ECO:0000256" key="5">
    <source>
        <dbReference type="ARBA" id="ARBA00023315"/>
    </source>
</evidence>
<evidence type="ECO:0000256" key="2">
    <source>
        <dbReference type="ARBA" id="ARBA00022516"/>
    </source>
</evidence>
<dbReference type="EMBL" id="BBYR01000034">
    <property type="protein sequence ID" value="GAP36352.1"/>
    <property type="molecule type" value="Genomic_DNA"/>
</dbReference>
<keyword evidence="5 7" id="KW-0012">Acyltransferase</keyword>
<dbReference type="Pfam" id="PF01553">
    <property type="entry name" value="Acyltransferase"/>
    <property type="match status" value="1"/>
</dbReference>
<evidence type="ECO:0000256" key="1">
    <source>
        <dbReference type="ARBA" id="ARBA00005189"/>
    </source>
</evidence>
<dbReference type="CDD" id="cd07989">
    <property type="entry name" value="LPLAT_AGPAT-like"/>
    <property type="match status" value="1"/>
</dbReference>
<sequence length="253" mass="27589">MAAGPGPGPAWRGARAVWRLLRATLHVLHGTAIAVLRFPAMDEAARHARIRWWSARLLQLMGVEARHDGRPRGGATLVVANHVSWLDILALHAHCPQARFVSKADVRRWPVLGRLVASAGTLFIERERKRDALRVVHELAAALQAGQTVAVFPEGTTSDGHGVLPFHANLLQAAIAVEAPVQPVALRYRDAAHAVSPAVNYVGDVSLLRSLWWVACAEGLQVSARWLDAEGTRHADRRRLAERLAQRIGEGLG</sequence>
<dbReference type="GO" id="GO:0006654">
    <property type="term" value="P:phosphatidic acid biosynthetic process"/>
    <property type="evidence" value="ECO:0007669"/>
    <property type="project" value="TreeGrafter"/>
</dbReference>
<accession>A0A0K8P115</accession>
<dbReference type="SUPFAM" id="SSF69593">
    <property type="entry name" value="Glycerol-3-phosphate (1)-acyltransferase"/>
    <property type="match status" value="1"/>
</dbReference>
<evidence type="ECO:0000313" key="8">
    <source>
        <dbReference type="Proteomes" id="UP000037660"/>
    </source>
</evidence>
<dbReference type="STRING" id="1547922.ISF6_2192"/>
<dbReference type="AlphaFoldDB" id="A0A0K8P115"/>
<keyword evidence="3 7" id="KW-0808">Transferase</keyword>
<dbReference type="SMART" id="SM00563">
    <property type="entry name" value="PlsC"/>
    <property type="match status" value="1"/>
</dbReference>
<reference evidence="7 8" key="2">
    <citation type="journal article" date="2016" name="Science">
        <title>A bacterium that degrades and assimilates poly(ethylene terephthalate).</title>
        <authorList>
            <person name="Yoshida S."/>
            <person name="Hiraga K."/>
            <person name="Takehana T."/>
            <person name="Taniguchi I."/>
            <person name="Yamaji H."/>
            <person name="Maeda Y."/>
            <person name="Toyohara K."/>
            <person name="Miyamoto K."/>
            <person name="Kimura Y."/>
            <person name="Oda K."/>
        </authorList>
    </citation>
    <scope>NUCLEOTIDE SEQUENCE [LARGE SCALE GENOMIC DNA]</scope>
    <source>
        <strain evidence="8">NBRC 110686 / TISTR 2288 / 201-F6</strain>
    </source>
</reference>
<dbReference type="OrthoDB" id="9806880at2"/>
<proteinExistence type="predicted"/>
<organism evidence="7 8">
    <name type="scientific">Piscinibacter sakaiensis</name>
    <name type="common">Ideonella sakaiensis</name>
    <dbReference type="NCBI Taxonomy" id="1547922"/>
    <lineage>
        <taxon>Bacteria</taxon>
        <taxon>Pseudomonadati</taxon>
        <taxon>Pseudomonadota</taxon>
        <taxon>Betaproteobacteria</taxon>
        <taxon>Burkholderiales</taxon>
        <taxon>Sphaerotilaceae</taxon>
        <taxon>Piscinibacter</taxon>
    </lineage>
</organism>
<dbReference type="PANTHER" id="PTHR10434">
    <property type="entry name" value="1-ACYL-SN-GLYCEROL-3-PHOSPHATE ACYLTRANSFERASE"/>
    <property type="match status" value="1"/>
</dbReference>
<feature type="domain" description="Phospholipid/glycerol acyltransferase" evidence="6">
    <location>
        <begin position="76"/>
        <end position="189"/>
    </location>
</feature>
<comment type="caution">
    <text evidence="7">The sequence shown here is derived from an EMBL/GenBank/DDBJ whole genome shotgun (WGS) entry which is preliminary data.</text>
</comment>
<dbReference type="GO" id="GO:0003841">
    <property type="term" value="F:1-acylglycerol-3-phosphate O-acyltransferase activity"/>
    <property type="evidence" value="ECO:0007669"/>
    <property type="project" value="UniProtKB-EC"/>
</dbReference>
<evidence type="ECO:0000256" key="3">
    <source>
        <dbReference type="ARBA" id="ARBA00022679"/>
    </source>
</evidence>